<dbReference type="AlphaFoldDB" id="A0A2N8RZD0"/>
<dbReference type="RefSeq" id="WP_102825637.1">
    <property type="nucleotide sequence ID" value="NZ_CP139348.1"/>
</dbReference>
<dbReference type="InterPro" id="IPR018357">
    <property type="entry name" value="Hexapep_transf_CS"/>
</dbReference>
<dbReference type="Proteomes" id="UP000235925">
    <property type="component" value="Unassembled WGS sequence"/>
</dbReference>
<dbReference type="PANTHER" id="PTHR43300:SF4">
    <property type="entry name" value="ACYL-[ACYL-CARRIER-PROTEIN]--UDP-N-ACETYLGLUCOSAMINE O-ACYLTRANSFERASE"/>
    <property type="match status" value="1"/>
</dbReference>
<dbReference type="GO" id="GO:0016746">
    <property type="term" value="F:acyltransferase activity"/>
    <property type="evidence" value="ECO:0007669"/>
    <property type="project" value="UniProtKB-KW"/>
</dbReference>
<keyword evidence="4" id="KW-0012">Acyltransferase</keyword>
<dbReference type="Pfam" id="PF00132">
    <property type="entry name" value="Hexapep"/>
    <property type="match status" value="2"/>
</dbReference>
<dbReference type="InterPro" id="IPR011004">
    <property type="entry name" value="Trimer_LpxA-like_sf"/>
</dbReference>
<dbReference type="Gene3D" id="2.160.10.10">
    <property type="entry name" value="Hexapeptide repeat proteins"/>
    <property type="match status" value="1"/>
</dbReference>
<dbReference type="OrthoDB" id="9800846at2"/>
<keyword evidence="5" id="KW-0413">Isomerase</keyword>
<proteinExistence type="inferred from homology"/>
<sequence length="159" mass="16897">MRMIHPLADVQSSSIGENTRIWQFVVILPGARVGANCNVCSHCFIENDVLVGDRVTIKNGVQLWDGLRVADDVFIGPNVSFTNDQYPRSRGYPDSFAITVIEPGASIGAGAVVLPGLTIGHGALVGAGAVVTHDVPPRSLVVGNPARVVRRLGEAEEWS</sequence>
<comment type="caution">
    <text evidence="5">The sequence shown here is derived from an EMBL/GenBank/DDBJ whole genome shotgun (WGS) entry which is preliminary data.</text>
</comment>
<reference evidence="5 6" key="1">
    <citation type="submission" date="2018-01" db="EMBL/GenBank/DDBJ databases">
        <title>Denitrification phenotypes of diverse strains of Pseudomonas stutzeri.</title>
        <authorList>
            <person name="Milligan D.A."/>
            <person name="Bergaust L."/>
            <person name="Bakken L.R."/>
            <person name="Frostegard A."/>
        </authorList>
    </citation>
    <scope>NUCLEOTIDE SEQUENCE [LARGE SCALE GENOMIC DNA]</scope>
    <source>
        <strain evidence="5 6">KC</strain>
    </source>
</reference>
<keyword evidence="3" id="KW-0677">Repeat</keyword>
<accession>A0A2N8RZD0</accession>
<keyword evidence="2" id="KW-0808">Transferase</keyword>
<dbReference type="CDD" id="cd03358">
    <property type="entry name" value="LbH_WxcM_N_like"/>
    <property type="match status" value="1"/>
</dbReference>
<dbReference type="PROSITE" id="PS00101">
    <property type="entry name" value="HEXAPEP_TRANSFERASES"/>
    <property type="match status" value="1"/>
</dbReference>
<evidence type="ECO:0000256" key="1">
    <source>
        <dbReference type="ARBA" id="ARBA00007274"/>
    </source>
</evidence>
<comment type="similarity">
    <text evidence="1">Belongs to the transferase hexapeptide repeat family.</text>
</comment>
<dbReference type="PANTHER" id="PTHR43300">
    <property type="entry name" value="ACETYLTRANSFERASE"/>
    <property type="match status" value="1"/>
</dbReference>
<evidence type="ECO:0000256" key="2">
    <source>
        <dbReference type="ARBA" id="ARBA00022679"/>
    </source>
</evidence>
<dbReference type="SUPFAM" id="SSF51161">
    <property type="entry name" value="Trimeric LpxA-like enzymes"/>
    <property type="match status" value="1"/>
</dbReference>
<evidence type="ECO:0000256" key="3">
    <source>
        <dbReference type="ARBA" id="ARBA00022737"/>
    </source>
</evidence>
<name>A0A2N8RZD0_STUST</name>
<dbReference type="InterPro" id="IPR001451">
    <property type="entry name" value="Hexapep"/>
</dbReference>
<dbReference type="EMBL" id="POUN01000004">
    <property type="protein sequence ID" value="PNF79747.1"/>
    <property type="molecule type" value="Genomic_DNA"/>
</dbReference>
<evidence type="ECO:0000313" key="5">
    <source>
        <dbReference type="EMBL" id="PNF79747.1"/>
    </source>
</evidence>
<organism evidence="5 6">
    <name type="scientific">Stutzerimonas stutzeri</name>
    <name type="common">Pseudomonas stutzeri</name>
    <dbReference type="NCBI Taxonomy" id="316"/>
    <lineage>
        <taxon>Bacteria</taxon>
        <taxon>Pseudomonadati</taxon>
        <taxon>Pseudomonadota</taxon>
        <taxon>Gammaproteobacteria</taxon>
        <taxon>Pseudomonadales</taxon>
        <taxon>Pseudomonadaceae</taxon>
        <taxon>Stutzerimonas</taxon>
    </lineage>
</organism>
<dbReference type="GO" id="GO:0016853">
    <property type="term" value="F:isomerase activity"/>
    <property type="evidence" value="ECO:0007669"/>
    <property type="project" value="UniProtKB-KW"/>
</dbReference>
<evidence type="ECO:0000256" key="4">
    <source>
        <dbReference type="ARBA" id="ARBA00023315"/>
    </source>
</evidence>
<evidence type="ECO:0000313" key="6">
    <source>
        <dbReference type="Proteomes" id="UP000235925"/>
    </source>
</evidence>
<gene>
    <name evidence="5" type="ORF">CXK92_14000</name>
</gene>
<dbReference type="InterPro" id="IPR050179">
    <property type="entry name" value="Trans_hexapeptide_repeat"/>
</dbReference>
<protein>
    <submittedName>
        <fullName evidence="5">dTDP-6-deoxy-3,4-keto-hexulose isomerase</fullName>
    </submittedName>
</protein>